<reference evidence="3" key="1">
    <citation type="journal article" date="2019" name="Int. J. Syst. Evol. Microbiol.">
        <title>The Global Catalogue of Microorganisms (GCM) 10K type strain sequencing project: providing services to taxonomists for standard genome sequencing and annotation.</title>
        <authorList>
            <consortium name="The Broad Institute Genomics Platform"/>
            <consortium name="The Broad Institute Genome Sequencing Center for Infectious Disease"/>
            <person name="Wu L."/>
            <person name="Ma J."/>
        </authorList>
    </citation>
    <scope>NUCLEOTIDE SEQUENCE [LARGE SCALE GENOMIC DNA]</scope>
    <source>
        <strain evidence="3">CCM 8947</strain>
    </source>
</reference>
<feature type="transmembrane region" description="Helical" evidence="1">
    <location>
        <begin position="57"/>
        <end position="76"/>
    </location>
</feature>
<gene>
    <name evidence="2" type="ORF">ACFQ47_06270</name>
</gene>
<evidence type="ECO:0000256" key="1">
    <source>
        <dbReference type="SAM" id="Phobius"/>
    </source>
</evidence>
<evidence type="ECO:0000313" key="2">
    <source>
        <dbReference type="EMBL" id="MFD1432288.1"/>
    </source>
</evidence>
<evidence type="ECO:0000313" key="3">
    <source>
        <dbReference type="Proteomes" id="UP001597192"/>
    </source>
</evidence>
<dbReference type="RefSeq" id="WP_125696676.1">
    <property type="nucleotide sequence ID" value="NZ_JBHTOG010000031.1"/>
</dbReference>
<keyword evidence="1" id="KW-0812">Transmembrane</keyword>
<name>A0ABW4CQU6_9LACO</name>
<feature type="transmembrane region" description="Helical" evidence="1">
    <location>
        <begin position="163"/>
        <end position="186"/>
    </location>
</feature>
<feature type="transmembrane region" description="Helical" evidence="1">
    <location>
        <begin position="97"/>
        <end position="115"/>
    </location>
</feature>
<keyword evidence="1" id="KW-0472">Membrane</keyword>
<sequence length="187" mass="20576">MNFGLLGLTFLSVNLDFFFILLFLLKRYSLRQVLLGYLLGVWLLLTLSFGIGKALAAFLPEWALGVLGVLPLWLAFRKDDDAAPTATAGGLWNVMTTYLSVCAGCNLAIFLPVLAGQSWSHFLIAMIFLGGLTLLVTLLVRAIGRIPAVTRVMTAHGERLMRICYVAVGLWVFWDSGLVTHLLALFL</sequence>
<feature type="transmembrane region" description="Helical" evidence="1">
    <location>
        <begin position="6"/>
        <end position="25"/>
    </location>
</feature>
<dbReference type="EMBL" id="JBHTOG010000031">
    <property type="protein sequence ID" value="MFD1432288.1"/>
    <property type="molecule type" value="Genomic_DNA"/>
</dbReference>
<feature type="transmembrane region" description="Helical" evidence="1">
    <location>
        <begin position="121"/>
        <end position="143"/>
    </location>
</feature>
<protein>
    <submittedName>
        <fullName evidence="2">Cadmium resistance transporter</fullName>
    </submittedName>
</protein>
<keyword evidence="1" id="KW-1133">Transmembrane helix</keyword>
<dbReference type="Pfam" id="PF03596">
    <property type="entry name" value="Cad"/>
    <property type="match status" value="1"/>
</dbReference>
<feature type="transmembrane region" description="Helical" evidence="1">
    <location>
        <begin position="32"/>
        <end position="51"/>
    </location>
</feature>
<dbReference type="InterPro" id="IPR004676">
    <property type="entry name" value="Cd-R_transporter"/>
</dbReference>
<dbReference type="Proteomes" id="UP001597192">
    <property type="component" value="Unassembled WGS sequence"/>
</dbReference>
<keyword evidence="3" id="KW-1185">Reference proteome</keyword>
<organism evidence="2 3">
    <name type="scientific">Lacticaseibacillus yichunensis</name>
    <dbReference type="NCBI Taxonomy" id="2486015"/>
    <lineage>
        <taxon>Bacteria</taxon>
        <taxon>Bacillati</taxon>
        <taxon>Bacillota</taxon>
        <taxon>Bacilli</taxon>
        <taxon>Lactobacillales</taxon>
        <taxon>Lactobacillaceae</taxon>
        <taxon>Lacticaseibacillus</taxon>
    </lineage>
</organism>
<comment type="caution">
    <text evidence="2">The sequence shown here is derived from an EMBL/GenBank/DDBJ whole genome shotgun (WGS) entry which is preliminary data.</text>
</comment>
<accession>A0ABW4CQU6</accession>
<proteinExistence type="predicted"/>